<dbReference type="Proteomes" id="UP000230423">
    <property type="component" value="Unassembled WGS sequence"/>
</dbReference>
<keyword evidence="2" id="KW-1185">Reference proteome</keyword>
<evidence type="ECO:0000313" key="2">
    <source>
        <dbReference type="Proteomes" id="UP000230423"/>
    </source>
</evidence>
<organism evidence="1 2">
    <name type="scientific">Teladorsagia circumcincta</name>
    <name type="common">Brown stomach worm</name>
    <name type="synonym">Ostertagia circumcincta</name>
    <dbReference type="NCBI Taxonomy" id="45464"/>
    <lineage>
        <taxon>Eukaryota</taxon>
        <taxon>Metazoa</taxon>
        <taxon>Ecdysozoa</taxon>
        <taxon>Nematoda</taxon>
        <taxon>Chromadorea</taxon>
        <taxon>Rhabditida</taxon>
        <taxon>Rhabditina</taxon>
        <taxon>Rhabditomorpha</taxon>
        <taxon>Strongyloidea</taxon>
        <taxon>Trichostrongylidae</taxon>
        <taxon>Teladorsagia</taxon>
    </lineage>
</organism>
<accession>A0A2G9U157</accession>
<gene>
    <name evidence="1" type="ORF">TELCIR_14384</name>
</gene>
<reference evidence="1 2" key="1">
    <citation type="submission" date="2015-09" db="EMBL/GenBank/DDBJ databases">
        <title>Draft genome of the parasitic nematode Teladorsagia circumcincta isolate WARC Sus (inbred).</title>
        <authorList>
            <person name="Mitreva M."/>
        </authorList>
    </citation>
    <scope>NUCLEOTIDE SEQUENCE [LARGE SCALE GENOMIC DNA]</scope>
    <source>
        <strain evidence="1 2">S</strain>
    </source>
</reference>
<proteinExistence type="predicted"/>
<dbReference type="AlphaFoldDB" id="A0A2G9U157"/>
<dbReference type="EMBL" id="KZ350321">
    <property type="protein sequence ID" value="PIO64001.1"/>
    <property type="molecule type" value="Genomic_DNA"/>
</dbReference>
<sequence length="159" mass="17876">MDANPLPSSVLNNEAFDYISNVEKGINVDGTVTYKVGMRRFYCPPPVEAVPELVTIKPMGNSVQDYRRAPNRAYQAVDGEDVVVEEVIAQEGVEVPDTTEESDEDPVRVITGEEKRLDDLKVNDWVQTLKGAENKLISRSNTLRYLSGFIEYHLKKQNS</sequence>
<evidence type="ECO:0000313" key="1">
    <source>
        <dbReference type="EMBL" id="PIO64001.1"/>
    </source>
</evidence>
<protein>
    <submittedName>
        <fullName evidence="1">Uncharacterized protein</fullName>
    </submittedName>
</protein>
<name>A0A2G9U157_TELCI</name>